<keyword evidence="7" id="KW-1185">Reference proteome</keyword>
<comment type="caution">
    <text evidence="6">The sequence shown here is derived from an EMBL/GenBank/DDBJ whole genome shotgun (WGS) entry which is preliminary data.</text>
</comment>
<dbReference type="GO" id="GO:0005524">
    <property type="term" value="F:ATP binding"/>
    <property type="evidence" value="ECO:0007669"/>
    <property type="project" value="UniProtKB-KW"/>
</dbReference>
<gene>
    <name evidence="6" type="ORF">C7383_106210</name>
</gene>
<dbReference type="InterPro" id="IPR003439">
    <property type="entry name" value="ABC_transporter-like_ATP-bd"/>
</dbReference>
<evidence type="ECO:0000256" key="3">
    <source>
        <dbReference type="ARBA" id="ARBA00022741"/>
    </source>
</evidence>
<feature type="domain" description="ABC transporter" evidence="5">
    <location>
        <begin position="6"/>
        <end position="232"/>
    </location>
</feature>
<comment type="similarity">
    <text evidence="1">Belongs to the ABC transporter superfamily.</text>
</comment>
<proteinExistence type="inferred from homology"/>
<dbReference type="CDD" id="cd03268">
    <property type="entry name" value="ABC_BcrA_bacitracin_resist"/>
    <property type="match status" value="1"/>
</dbReference>
<dbReference type="EMBL" id="QGGY01000006">
    <property type="protein sequence ID" value="PWJ75640.1"/>
    <property type="molecule type" value="Genomic_DNA"/>
</dbReference>
<sequence length="305" mass="33477">MTEYAVETQGLTKIYGDKAAVDHVDLRVKSGSIYGFIGRNGAGKSTTLKMISGLVHPSQGDIRVFGKPVSGETARRRLGILIEAPGLYPNLSARENMLLKAKCMGLVKDGGVDEAMELMGIADTGKKKVKSFSMGMKQRLGIAMALLGNPDLLVLDEPINGLDPEGIREIRESLRRLNEEQGKTILISSHILGELSKLASDYGIIKDGELIRQMSKEELEEICRDFLLLEVDNADRAAALLSETIPEAEYEVYDRKTLHIYGFMDTGTVNTLMVEHGITVTGCSVHSMDLENYFLNLMDGGERHA</sequence>
<evidence type="ECO:0000256" key="4">
    <source>
        <dbReference type="ARBA" id="ARBA00022840"/>
    </source>
</evidence>
<evidence type="ECO:0000256" key="2">
    <source>
        <dbReference type="ARBA" id="ARBA00022448"/>
    </source>
</evidence>
<evidence type="ECO:0000259" key="5">
    <source>
        <dbReference type="PROSITE" id="PS50893"/>
    </source>
</evidence>
<dbReference type="SUPFAM" id="SSF52540">
    <property type="entry name" value="P-loop containing nucleoside triphosphate hydrolases"/>
    <property type="match status" value="1"/>
</dbReference>
<dbReference type="InterPro" id="IPR003593">
    <property type="entry name" value="AAA+_ATPase"/>
</dbReference>
<dbReference type="AlphaFoldDB" id="A0AB73T496"/>
<evidence type="ECO:0000313" key="6">
    <source>
        <dbReference type="EMBL" id="PWJ75640.1"/>
    </source>
</evidence>
<organism evidence="6 7">
    <name type="scientific">Murimonas intestini</name>
    <dbReference type="NCBI Taxonomy" id="1337051"/>
    <lineage>
        <taxon>Bacteria</taxon>
        <taxon>Bacillati</taxon>
        <taxon>Bacillota</taxon>
        <taxon>Clostridia</taxon>
        <taxon>Lachnospirales</taxon>
        <taxon>Lachnospiraceae</taxon>
        <taxon>Murimonas</taxon>
    </lineage>
</organism>
<dbReference type="Proteomes" id="UP000245412">
    <property type="component" value="Unassembled WGS sequence"/>
</dbReference>
<protein>
    <submittedName>
        <fullName evidence="6">ABC-2 type transport system ATP-binding protein</fullName>
    </submittedName>
</protein>
<dbReference type="PANTHER" id="PTHR43335:SF8">
    <property type="entry name" value="ABC TRANSPORTER, ATP-BINDING PROTEIN"/>
    <property type="match status" value="1"/>
</dbReference>
<dbReference type="SMART" id="SM00382">
    <property type="entry name" value="AAA"/>
    <property type="match status" value="1"/>
</dbReference>
<keyword evidence="4 6" id="KW-0067">ATP-binding</keyword>
<keyword evidence="3" id="KW-0547">Nucleotide-binding</keyword>
<dbReference type="InterPro" id="IPR027417">
    <property type="entry name" value="P-loop_NTPase"/>
</dbReference>
<dbReference type="Gene3D" id="3.40.50.300">
    <property type="entry name" value="P-loop containing nucleotide triphosphate hydrolases"/>
    <property type="match status" value="1"/>
</dbReference>
<evidence type="ECO:0000313" key="7">
    <source>
        <dbReference type="Proteomes" id="UP000245412"/>
    </source>
</evidence>
<dbReference type="Pfam" id="PF00005">
    <property type="entry name" value="ABC_tran"/>
    <property type="match status" value="1"/>
</dbReference>
<dbReference type="PROSITE" id="PS50893">
    <property type="entry name" value="ABC_TRANSPORTER_2"/>
    <property type="match status" value="1"/>
</dbReference>
<dbReference type="PANTHER" id="PTHR43335">
    <property type="entry name" value="ABC TRANSPORTER, ATP-BINDING PROTEIN"/>
    <property type="match status" value="1"/>
</dbReference>
<accession>A0AB73T496</accession>
<dbReference type="GO" id="GO:0016887">
    <property type="term" value="F:ATP hydrolysis activity"/>
    <property type="evidence" value="ECO:0007669"/>
    <property type="project" value="InterPro"/>
</dbReference>
<reference evidence="6 7" key="1">
    <citation type="submission" date="2018-05" db="EMBL/GenBank/DDBJ databases">
        <authorList>
            <person name="Goeker M."/>
            <person name="Huntemann M."/>
            <person name="Clum A."/>
            <person name="Pillay M."/>
            <person name="Palaniappan K."/>
            <person name="Varghese N."/>
            <person name="Mikhailova N."/>
            <person name="Stamatis D."/>
            <person name="Reddy T."/>
            <person name="Daum C."/>
            <person name="Shapiro N."/>
            <person name="Ivanova N."/>
            <person name="Kyrpides N."/>
            <person name="Woyke T."/>
        </authorList>
    </citation>
    <scope>NUCLEOTIDE SEQUENCE [LARGE SCALE GENOMIC DNA]</scope>
    <source>
        <strain evidence="6 7">DSM 26524</strain>
    </source>
</reference>
<name>A0AB73T496_9FIRM</name>
<keyword evidence="2" id="KW-0813">Transport</keyword>
<dbReference type="RefSeq" id="WP_109626568.1">
    <property type="nucleotide sequence ID" value="NZ_CABJAT010000006.1"/>
</dbReference>
<evidence type="ECO:0000256" key="1">
    <source>
        <dbReference type="ARBA" id="ARBA00005417"/>
    </source>
</evidence>